<dbReference type="AlphaFoldDB" id="A0A6S8F345"/>
<evidence type="ECO:0000256" key="1">
    <source>
        <dbReference type="ARBA" id="ARBA00001947"/>
    </source>
</evidence>
<dbReference type="EMBL" id="HBIN01019664">
    <property type="protein sequence ID" value="CAE0444954.1"/>
    <property type="molecule type" value="Transcribed_RNA"/>
</dbReference>
<dbReference type="PANTHER" id="PTHR43350:SF2">
    <property type="entry name" value="GROES-LIKE ZINC-BINDING ALCOHOL DEHYDROGENASE FAMILY PROTEIN"/>
    <property type="match status" value="1"/>
</dbReference>
<evidence type="ECO:0000256" key="4">
    <source>
        <dbReference type="ARBA" id="ARBA00022833"/>
    </source>
</evidence>
<feature type="domain" description="Alcohol dehydrogenase-like N-terminal" evidence="6">
    <location>
        <begin position="26"/>
        <end position="142"/>
    </location>
</feature>
<dbReference type="Pfam" id="PF08240">
    <property type="entry name" value="ADH_N"/>
    <property type="match status" value="1"/>
</dbReference>
<sequence length="352" mass="38052">MRGYGRAVGDTAFHLQQDVPVPKPNQGEALVRVLLAGICATDLEIVKGYKAGFHGILGHEFVGTVVSANGDSSGAFPTGTRVVGEINICCSRVDCRACQSGDLVLKRNHCENRKVLGIFNHNQGAFSEYLTMPLENLHVVPDKISSRIAAFTEPFAAACRIIEQNLIQPGDKVAVIGDGRLGLLIALVFCLTCEENNLTLIGKHEEKMNILESNQIKKIVLDDDTKIASDSFDIVIVATASIRGVEMATKIVRPLGKIIEKTTCSPAGSNGCGYIDVLNDIVVKEIMMIGSRCGPFATALTLMKEHYDDVERVLSKMISSSYPLKDIDQAIADASQKGTIKVQIQMAAFTNE</sequence>
<evidence type="ECO:0000313" key="8">
    <source>
        <dbReference type="EMBL" id="CAE0444954.1"/>
    </source>
</evidence>
<dbReference type="Gene3D" id="3.40.50.720">
    <property type="entry name" value="NAD(P)-binding Rossmann-like Domain"/>
    <property type="match status" value="1"/>
</dbReference>
<organism evidence="7">
    <name type="scientific">Aplanochytrium stocchinoi</name>
    <dbReference type="NCBI Taxonomy" id="215587"/>
    <lineage>
        <taxon>Eukaryota</taxon>
        <taxon>Sar</taxon>
        <taxon>Stramenopiles</taxon>
        <taxon>Bigyra</taxon>
        <taxon>Labyrinthulomycetes</taxon>
        <taxon>Thraustochytrida</taxon>
        <taxon>Thraustochytriidae</taxon>
        <taxon>Aplanochytrium</taxon>
    </lineage>
</organism>
<dbReference type="InterPro" id="IPR011032">
    <property type="entry name" value="GroES-like_sf"/>
</dbReference>
<name>A0A6S8F345_9STRA</name>
<comment type="similarity">
    <text evidence="2">Belongs to the zinc-containing alcohol dehydrogenase family.</text>
</comment>
<reference evidence="7" key="1">
    <citation type="submission" date="2021-01" db="EMBL/GenBank/DDBJ databases">
        <authorList>
            <person name="Corre E."/>
            <person name="Pelletier E."/>
            <person name="Niang G."/>
            <person name="Scheremetjew M."/>
            <person name="Finn R."/>
            <person name="Kale V."/>
            <person name="Holt S."/>
            <person name="Cochrane G."/>
            <person name="Meng A."/>
            <person name="Brown T."/>
            <person name="Cohen L."/>
        </authorList>
    </citation>
    <scope>NUCLEOTIDE SEQUENCE</scope>
    <source>
        <strain evidence="7">GSBS06</strain>
    </source>
</reference>
<dbReference type="GO" id="GO:0016491">
    <property type="term" value="F:oxidoreductase activity"/>
    <property type="evidence" value="ECO:0007669"/>
    <property type="project" value="UniProtKB-KW"/>
</dbReference>
<keyword evidence="5" id="KW-0560">Oxidoreductase</keyword>
<dbReference type="SUPFAM" id="SSF50129">
    <property type="entry name" value="GroES-like"/>
    <property type="match status" value="1"/>
</dbReference>
<dbReference type="GO" id="GO:0046872">
    <property type="term" value="F:metal ion binding"/>
    <property type="evidence" value="ECO:0007669"/>
    <property type="project" value="UniProtKB-KW"/>
</dbReference>
<accession>A0A6S8F345</accession>
<dbReference type="Gene3D" id="3.90.180.10">
    <property type="entry name" value="Medium-chain alcohol dehydrogenases, catalytic domain"/>
    <property type="match status" value="1"/>
</dbReference>
<evidence type="ECO:0000259" key="6">
    <source>
        <dbReference type="Pfam" id="PF08240"/>
    </source>
</evidence>
<comment type="cofactor">
    <cofactor evidence="1">
        <name>Zn(2+)</name>
        <dbReference type="ChEBI" id="CHEBI:29105"/>
    </cofactor>
</comment>
<evidence type="ECO:0000256" key="5">
    <source>
        <dbReference type="ARBA" id="ARBA00023002"/>
    </source>
</evidence>
<proteinExistence type="inferred from homology"/>
<gene>
    <name evidence="7" type="ORF">ASTO00021_LOCUS14991</name>
    <name evidence="8" type="ORF">ASTO00021_LOCUS14992</name>
</gene>
<dbReference type="InterPro" id="IPR013154">
    <property type="entry name" value="ADH-like_N"/>
</dbReference>
<dbReference type="EMBL" id="HBIN01019663">
    <property type="protein sequence ID" value="CAE0444953.1"/>
    <property type="molecule type" value="Transcribed_RNA"/>
</dbReference>
<dbReference type="InterPro" id="IPR036291">
    <property type="entry name" value="NAD(P)-bd_dom_sf"/>
</dbReference>
<protein>
    <recommendedName>
        <fullName evidence="6">Alcohol dehydrogenase-like N-terminal domain-containing protein</fullName>
    </recommendedName>
</protein>
<evidence type="ECO:0000256" key="2">
    <source>
        <dbReference type="ARBA" id="ARBA00008072"/>
    </source>
</evidence>
<dbReference type="SUPFAM" id="SSF51735">
    <property type="entry name" value="NAD(P)-binding Rossmann-fold domains"/>
    <property type="match status" value="1"/>
</dbReference>
<evidence type="ECO:0000256" key="3">
    <source>
        <dbReference type="ARBA" id="ARBA00022723"/>
    </source>
</evidence>
<keyword evidence="3" id="KW-0479">Metal-binding</keyword>
<keyword evidence="4" id="KW-0862">Zinc</keyword>
<evidence type="ECO:0000313" key="7">
    <source>
        <dbReference type="EMBL" id="CAE0444953.1"/>
    </source>
</evidence>
<dbReference type="PANTHER" id="PTHR43350">
    <property type="entry name" value="NAD-DEPENDENT ALCOHOL DEHYDROGENASE"/>
    <property type="match status" value="1"/>
</dbReference>